<proteinExistence type="inferred from homology"/>
<dbReference type="PRINTS" id="PR01166">
    <property type="entry name" value="CYCOXIDASEII"/>
</dbReference>
<dbReference type="GO" id="GO:1902494">
    <property type="term" value="C:catalytic complex"/>
    <property type="evidence" value="ECO:0007669"/>
    <property type="project" value="UniProtKB-ARBA"/>
</dbReference>
<name>A0AAD4UQX4_PRUDU</name>
<comment type="catalytic activity">
    <reaction evidence="13">
        <text>4 Fe(II)-[cytochrome c] + O2 + 8 H(+)(in) = 4 Fe(III)-[cytochrome c] + 2 H2O + 4 H(+)(out)</text>
        <dbReference type="Rhea" id="RHEA:11436"/>
        <dbReference type="Rhea" id="RHEA-COMP:10350"/>
        <dbReference type="Rhea" id="RHEA-COMP:14399"/>
        <dbReference type="ChEBI" id="CHEBI:15377"/>
        <dbReference type="ChEBI" id="CHEBI:15378"/>
        <dbReference type="ChEBI" id="CHEBI:15379"/>
        <dbReference type="ChEBI" id="CHEBI:29033"/>
        <dbReference type="ChEBI" id="CHEBI:29034"/>
        <dbReference type="EC" id="7.1.1.9"/>
    </reaction>
    <physiologicalReaction direction="left-to-right" evidence="13">
        <dbReference type="Rhea" id="RHEA:11437"/>
    </physiologicalReaction>
</comment>
<evidence type="ECO:0000259" key="16">
    <source>
        <dbReference type="PROSITE" id="PS50857"/>
    </source>
</evidence>
<dbReference type="Gene3D" id="2.60.40.420">
    <property type="entry name" value="Cupredoxins - blue copper proteins"/>
    <property type="match status" value="1"/>
</dbReference>
<keyword evidence="19" id="KW-1185">Reference proteome</keyword>
<dbReference type="AlphaFoldDB" id="A0AAD4UQX4"/>
<evidence type="ECO:0000256" key="4">
    <source>
        <dbReference type="ARBA" id="ARBA00022660"/>
    </source>
</evidence>
<keyword evidence="8 14" id="KW-0249">Electron transport</keyword>
<dbReference type="GO" id="GO:0005743">
    <property type="term" value="C:mitochondrial inner membrane"/>
    <property type="evidence" value="ECO:0007669"/>
    <property type="project" value="UniProtKB-SubCell"/>
</dbReference>
<dbReference type="Pfam" id="PF02790">
    <property type="entry name" value="COX2_TM"/>
    <property type="match status" value="1"/>
</dbReference>
<dbReference type="PANTHER" id="PTHR22888">
    <property type="entry name" value="CYTOCHROME C OXIDASE, SUBUNIT II"/>
    <property type="match status" value="1"/>
</dbReference>
<dbReference type="GO" id="GO:0004129">
    <property type="term" value="F:cytochrome-c oxidase activity"/>
    <property type="evidence" value="ECO:0007669"/>
    <property type="project" value="UniProtKB-EC"/>
</dbReference>
<dbReference type="InterPro" id="IPR011759">
    <property type="entry name" value="Cyt_c_oxidase_su2_TM_dom"/>
</dbReference>
<dbReference type="SUPFAM" id="SSF49503">
    <property type="entry name" value="Cupredoxins"/>
    <property type="match status" value="1"/>
</dbReference>
<dbReference type="GO" id="GO:0042773">
    <property type="term" value="P:ATP synthesis coupled electron transport"/>
    <property type="evidence" value="ECO:0007669"/>
    <property type="project" value="TreeGrafter"/>
</dbReference>
<evidence type="ECO:0000256" key="15">
    <source>
        <dbReference type="SAM" id="Phobius"/>
    </source>
</evidence>
<dbReference type="NCBIfam" id="TIGR02866">
    <property type="entry name" value="CoxB"/>
    <property type="match status" value="1"/>
</dbReference>
<evidence type="ECO:0000256" key="14">
    <source>
        <dbReference type="RuleBase" id="RU000457"/>
    </source>
</evidence>
<dbReference type="InterPro" id="IPR001505">
    <property type="entry name" value="Copper_CuA"/>
</dbReference>
<keyword evidence="5 14" id="KW-0812">Transmembrane</keyword>
<dbReference type="PANTHER" id="PTHR22888:SF9">
    <property type="entry name" value="CYTOCHROME C OXIDASE SUBUNIT 2"/>
    <property type="match status" value="1"/>
</dbReference>
<dbReference type="PROSITE" id="PS50857">
    <property type="entry name" value="COX2_CUA"/>
    <property type="match status" value="1"/>
</dbReference>
<dbReference type="GO" id="GO:0005507">
    <property type="term" value="F:copper ion binding"/>
    <property type="evidence" value="ECO:0007669"/>
    <property type="project" value="InterPro"/>
</dbReference>
<evidence type="ECO:0000256" key="7">
    <source>
        <dbReference type="ARBA" id="ARBA00022967"/>
    </source>
</evidence>
<evidence type="ECO:0000256" key="11">
    <source>
        <dbReference type="ARBA" id="ARBA00023128"/>
    </source>
</evidence>
<evidence type="ECO:0000256" key="12">
    <source>
        <dbReference type="ARBA" id="ARBA00023136"/>
    </source>
</evidence>
<evidence type="ECO:0000256" key="8">
    <source>
        <dbReference type="ARBA" id="ARBA00022982"/>
    </source>
</evidence>
<keyword evidence="11 14" id="KW-0496">Mitochondrion</keyword>
<reference evidence="18 19" key="1">
    <citation type="journal article" date="2022" name="G3 (Bethesda)">
        <title>Whole-genome sequence and methylome profiling of the almond [Prunus dulcis (Mill.) D.A. Webb] cultivar 'Nonpareil'.</title>
        <authorList>
            <person name="D'Amico-Willman K.M."/>
            <person name="Ouma W.Z."/>
            <person name="Meulia T."/>
            <person name="Sideli G.M."/>
            <person name="Gradziel T.M."/>
            <person name="Fresnedo-Ramirez J."/>
        </authorList>
    </citation>
    <scope>NUCLEOTIDE SEQUENCE [LARGE SCALE GENOMIC DNA]</scope>
    <source>
        <strain evidence="18">Clone GOH B32 T37-40</strain>
    </source>
</reference>
<evidence type="ECO:0000259" key="17">
    <source>
        <dbReference type="PROSITE" id="PS50999"/>
    </source>
</evidence>
<keyword evidence="10 14" id="KW-0186">Copper</keyword>
<keyword evidence="4 14" id="KW-0679">Respiratory chain</keyword>
<dbReference type="FunFam" id="1.10.287.90:FF:000004">
    <property type="entry name" value="Cytochrome c oxidase subunit 2"/>
    <property type="match status" value="1"/>
</dbReference>
<dbReference type="SUPFAM" id="SSF81464">
    <property type="entry name" value="Cytochrome c oxidase subunit II-like, transmembrane region"/>
    <property type="match status" value="1"/>
</dbReference>
<accession>A0AAD4UQX4</accession>
<feature type="domain" description="Cytochrome oxidase subunit II transmembrane region profile" evidence="17">
    <location>
        <begin position="132"/>
        <end position="227"/>
    </location>
</feature>
<organism evidence="18 19">
    <name type="scientific">Prunus dulcis</name>
    <name type="common">Almond</name>
    <name type="synonym">Amygdalus dulcis</name>
    <dbReference type="NCBI Taxonomy" id="3755"/>
    <lineage>
        <taxon>Eukaryota</taxon>
        <taxon>Viridiplantae</taxon>
        <taxon>Streptophyta</taxon>
        <taxon>Embryophyta</taxon>
        <taxon>Tracheophyta</taxon>
        <taxon>Spermatophyta</taxon>
        <taxon>Magnoliopsida</taxon>
        <taxon>eudicotyledons</taxon>
        <taxon>Gunneridae</taxon>
        <taxon>Pentapetalae</taxon>
        <taxon>rosids</taxon>
        <taxon>fabids</taxon>
        <taxon>Rosales</taxon>
        <taxon>Rosaceae</taxon>
        <taxon>Amygdaloideae</taxon>
        <taxon>Amygdaleae</taxon>
        <taxon>Prunus</taxon>
    </lineage>
</organism>
<dbReference type="CDD" id="cd13912">
    <property type="entry name" value="CcO_II_C"/>
    <property type="match status" value="1"/>
</dbReference>
<dbReference type="InterPro" id="IPR036257">
    <property type="entry name" value="Cyt_c_oxidase_su2_TM_sf"/>
</dbReference>
<comment type="caution">
    <text evidence="18">The sequence shown here is derived from an EMBL/GenBank/DDBJ whole genome shotgun (WGS) entry which is preliminary data.</text>
</comment>
<evidence type="ECO:0000256" key="3">
    <source>
        <dbReference type="ARBA" id="ARBA00022448"/>
    </source>
</evidence>
<protein>
    <recommendedName>
        <fullName evidence="14">Cytochrome c oxidase subunit 2</fullName>
    </recommendedName>
</protein>
<gene>
    <name evidence="18" type="ORF">L3X38_000185</name>
</gene>
<dbReference type="Proteomes" id="UP001054821">
    <property type="component" value="Mitochondrion MT"/>
</dbReference>
<feature type="transmembrane region" description="Helical" evidence="15">
    <location>
        <begin position="199"/>
        <end position="221"/>
    </location>
</feature>
<evidence type="ECO:0000256" key="10">
    <source>
        <dbReference type="ARBA" id="ARBA00023008"/>
    </source>
</evidence>
<evidence type="ECO:0000256" key="5">
    <source>
        <dbReference type="ARBA" id="ARBA00022692"/>
    </source>
</evidence>
<keyword evidence="9 15" id="KW-1133">Transmembrane helix</keyword>
<evidence type="ECO:0000313" key="19">
    <source>
        <dbReference type="Proteomes" id="UP001054821"/>
    </source>
</evidence>
<dbReference type="InterPro" id="IPR014222">
    <property type="entry name" value="Cyt_c_oxidase_su2"/>
</dbReference>
<keyword evidence="6 14" id="KW-0479">Metal-binding</keyword>
<keyword evidence="7" id="KW-1278">Translocase</keyword>
<feature type="transmembrane region" description="Helical" evidence="15">
    <location>
        <begin position="97"/>
        <end position="118"/>
    </location>
</feature>
<comment type="similarity">
    <text evidence="2 14">Belongs to the cytochrome c oxidase subunit 2 family.</text>
</comment>
<evidence type="ECO:0000256" key="1">
    <source>
        <dbReference type="ARBA" id="ARBA00004225"/>
    </source>
</evidence>
<dbReference type="InterPro" id="IPR045187">
    <property type="entry name" value="CcO_II"/>
</dbReference>
<evidence type="ECO:0000313" key="18">
    <source>
        <dbReference type="EMBL" id="KAI5311459.1"/>
    </source>
</evidence>
<comment type="subcellular location">
    <subcellularLocation>
        <location evidence="14">Mitochondrion inner membrane</location>
        <topology evidence="14">Multi-pass membrane protein</topology>
    </subcellularLocation>
    <subcellularLocation>
        <location evidence="1">Mitochondrion membrane</location>
        <topology evidence="1">Multi-pass membrane protein</topology>
    </subcellularLocation>
</comment>
<keyword evidence="14" id="KW-0999">Mitochondrion inner membrane</keyword>
<dbReference type="FunFam" id="2.60.40.420:FF:000001">
    <property type="entry name" value="Cytochrome c oxidase subunit 2"/>
    <property type="match status" value="1"/>
</dbReference>
<dbReference type="GO" id="GO:0016491">
    <property type="term" value="F:oxidoreductase activity"/>
    <property type="evidence" value="ECO:0007669"/>
    <property type="project" value="InterPro"/>
</dbReference>
<evidence type="ECO:0000256" key="6">
    <source>
        <dbReference type="ARBA" id="ARBA00022723"/>
    </source>
</evidence>
<dbReference type="InterPro" id="IPR002429">
    <property type="entry name" value="CcO_II-like_C"/>
</dbReference>
<sequence>MLLVLSVLLSLSSADMPLFLLAGVFLYCCWYRLLDMLLLLLMLMDHFLNRTQKRIGLIGLASGGGSNEHSTASSRKRWMPNLYISSFSIKAGMDSEILLRSVPTVFSSLSLLGMIQAFKLADQIMGSHPGEATEPWQLGFQDAATPMMQGIMDLHHDIFFFLILILVFVSRILVRALWHFHYKKNPIPQRIVHGTTIEILRTIFPSIILMFIAIPSFALLYSMDEVVVDPAITIKAIGHQWYRTYEYSDYNSSDEQSLTFDSYTIPEDDLELGQSRLLEVDNRVVVPAKTHLRIIVTPADVPHSWAVPSSGVKCDAVPGRLNQISTSVQREGVYYGQCSEICGTNHAFMPIVVEAVPRKDYGSRVSNQLIPQTGEA</sequence>
<evidence type="ECO:0000256" key="9">
    <source>
        <dbReference type="ARBA" id="ARBA00022989"/>
    </source>
</evidence>
<dbReference type="InterPro" id="IPR034210">
    <property type="entry name" value="CcO_II_C"/>
</dbReference>
<evidence type="ECO:0000256" key="13">
    <source>
        <dbReference type="ARBA" id="ARBA00049512"/>
    </source>
</evidence>
<dbReference type="InterPro" id="IPR008972">
    <property type="entry name" value="Cupredoxin"/>
</dbReference>
<feature type="domain" description="Cytochrome oxidase subunit II copper A binding" evidence="16">
    <location>
        <begin position="229"/>
        <end position="367"/>
    </location>
</feature>
<keyword evidence="12 14" id="KW-0472">Membrane</keyword>
<geneLocation type="mitochondrion" evidence="18"/>
<feature type="transmembrane region" description="Helical" evidence="15">
    <location>
        <begin position="24"/>
        <end position="44"/>
    </location>
</feature>
<feature type="transmembrane region" description="Helical" evidence="15">
    <location>
        <begin position="158"/>
        <end position="178"/>
    </location>
</feature>
<dbReference type="EMBL" id="JAJFAZ020000010">
    <property type="protein sequence ID" value="KAI5311459.1"/>
    <property type="molecule type" value="Genomic_DNA"/>
</dbReference>
<dbReference type="Gene3D" id="1.10.287.90">
    <property type="match status" value="1"/>
</dbReference>
<dbReference type="GO" id="GO:1902495">
    <property type="term" value="C:transmembrane transporter complex"/>
    <property type="evidence" value="ECO:0007669"/>
    <property type="project" value="UniProtKB-ARBA"/>
</dbReference>
<dbReference type="PROSITE" id="PS00078">
    <property type="entry name" value="COX2"/>
    <property type="match status" value="1"/>
</dbReference>
<dbReference type="Pfam" id="PF00116">
    <property type="entry name" value="COX2"/>
    <property type="match status" value="1"/>
</dbReference>
<keyword evidence="3 14" id="KW-0813">Transport</keyword>
<comment type="function">
    <text evidence="14">Component of the cytochrome c oxidase, the last enzyme in the mitochondrial electron transport chain which drives oxidative phosphorylation. The respiratory chain contains 3 multisubunit complexes succinate dehydrogenase (complex II, CII), ubiquinol-cytochrome c oxidoreductase (cytochrome b-c1 complex, complex III, CIII) and cytochrome c oxidase (complex IV, CIV), that cooperate to transfer electrons derived from NADH and succinate to molecular oxygen, creating an electrochemical gradient over the inner membrane that drives transmembrane transport and the ATP synthase. Cytochrome c oxidase is the component of the respiratory chain that catalyzes the reduction of oxygen to water. Electrons originating from reduced cytochrome c in the intermembrane space (IMS) are transferred via the dinuclear copper A center (CU(A)) of subunit 2 and heme A of subunit 1 to the active site in subunit 1, a binuclear center (BNC) formed by heme A3 and copper B (CU(B)). The BNC reduces molecular oxygen to 2 water molecules using 4 electrons from cytochrome c in the IMS and 4 protons from the mitochondrial matrix.</text>
</comment>
<dbReference type="PROSITE" id="PS50999">
    <property type="entry name" value="COX2_TM"/>
    <property type="match status" value="1"/>
</dbReference>
<evidence type="ECO:0000256" key="2">
    <source>
        <dbReference type="ARBA" id="ARBA00007866"/>
    </source>
</evidence>
<comment type="cofactor">
    <cofactor evidence="14">
        <name>Cu cation</name>
        <dbReference type="ChEBI" id="CHEBI:23378"/>
    </cofactor>
    <text evidence="14">Binds a copper A center.</text>
</comment>